<keyword evidence="6 7" id="KW-0472">Membrane</keyword>
<keyword evidence="10" id="KW-1185">Reference proteome</keyword>
<evidence type="ECO:0000313" key="9">
    <source>
        <dbReference type="EMBL" id="GAC57296.1"/>
    </source>
</evidence>
<dbReference type="PANTHER" id="PTHR42751">
    <property type="entry name" value="SODIUM/HYDROGEN EXCHANGER FAMILY/TRKA DOMAIN PROTEIN"/>
    <property type="match status" value="1"/>
</dbReference>
<evidence type="ECO:0000256" key="5">
    <source>
        <dbReference type="ARBA" id="ARBA00022989"/>
    </source>
</evidence>
<proteinExistence type="inferred from homology"/>
<feature type="transmembrane region" description="Helical" evidence="7">
    <location>
        <begin position="169"/>
        <end position="190"/>
    </location>
</feature>
<comment type="similarity">
    <text evidence="2">Belongs to the monovalent cation:proton antiporter 2 (CPA2) transporter (TC 2.A.37) family.</text>
</comment>
<dbReference type="Gene3D" id="3.40.50.720">
    <property type="entry name" value="NAD(P)-binding Rossmann-like Domain"/>
    <property type="match status" value="1"/>
</dbReference>
<dbReference type="InterPro" id="IPR038770">
    <property type="entry name" value="Na+/solute_symporter_sf"/>
</dbReference>
<evidence type="ECO:0000256" key="2">
    <source>
        <dbReference type="ARBA" id="ARBA00005551"/>
    </source>
</evidence>
<evidence type="ECO:0000256" key="3">
    <source>
        <dbReference type="ARBA" id="ARBA00022448"/>
    </source>
</evidence>
<comment type="caution">
    <text evidence="9">The sequence shown here is derived from an EMBL/GenBank/DDBJ whole genome shotgun (WGS) entry which is preliminary data.</text>
</comment>
<sequence>MTLLATYLAAVFACGLVAKLLRLPPLIGFLAAGFILNAAGVDRIGGLTEVAEVGVMLLLFAIGLQLDIRSLIKKEVWLNAGLHMLVMTVIGVGFLTLLAVIGLIGPKSLQVLVAIAFVLSFSSTIVAIKVLQERGDEQALYGRIVIGILVMQDLGAVVLMSISRGEAPSIWALSLVAVIPLVSLLTKHWYRIGHGEMEVLFGIGMAMIPGYLLFSAVGLSGSLGAMIIGVVLARRPGAAQLANALFRIKDLLLVGFFVGIGFHGIPEWENVAVGLSLLLLLPLQGVVYWGLLWLFGLRNRTSLLSALALANYSEFALIIAEMGTEDGWLSESWLLTLVIAVSGGFVLAGVANPTSVSAVSRFARRLPVRPPHKIHPDDRPIETGYAQALVLGMGRVGYAVYRQLVDEYGYRTLGVEHDPNRTHELASKGVDIIEGDATDYDFWTRVVDTGSVKLIVLAMPAQYANIEAVRELQRVGDGGAVIASVALYREDVHELKDLGVDVVIHLYQGAGEALADRAVDAVATGKIPPRTGAKPFDWRGVGTREMRVQDDSRTSES</sequence>
<dbReference type="AlphaFoldDB" id="L7L960"/>
<dbReference type="Pfam" id="PF00999">
    <property type="entry name" value="Na_H_Exchanger"/>
    <property type="match status" value="1"/>
</dbReference>
<reference evidence="9 10" key="1">
    <citation type="submission" date="2012-12" db="EMBL/GenBank/DDBJ databases">
        <title>Whole genome shotgun sequence of Gordonia hirsuta NBRC 16056.</title>
        <authorList>
            <person name="Isaki-Nakamura S."/>
            <person name="Hosoyama A."/>
            <person name="Tsuchikane K."/>
            <person name="Katsumata H."/>
            <person name="Baba S."/>
            <person name="Yamazaki S."/>
            <person name="Fujita N."/>
        </authorList>
    </citation>
    <scope>NUCLEOTIDE SEQUENCE [LARGE SCALE GENOMIC DNA]</scope>
    <source>
        <strain evidence="9 10">NBRC 16056</strain>
    </source>
</reference>
<dbReference type="GO" id="GO:0006813">
    <property type="term" value="P:potassium ion transport"/>
    <property type="evidence" value="ECO:0007669"/>
    <property type="project" value="InterPro"/>
</dbReference>
<dbReference type="PROSITE" id="PS51201">
    <property type="entry name" value="RCK_N"/>
    <property type="match status" value="1"/>
</dbReference>
<protein>
    <submittedName>
        <fullName evidence="9">Putative solute/hydrogen antiporter</fullName>
    </submittedName>
</protein>
<dbReference type="RefSeq" id="WP_005939149.1">
    <property type="nucleotide sequence ID" value="NZ_ATVK01000048.1"/>
</dbReference>
<evidence type="ECO:0000256" key="7">
    <source>
        <dbReference type="SAM" id="Phobius"/>
    </source>
</evidence>
<gene>
    <name evidence="9" type="ORF">GOHSU_18_00510</name>
</gene>
<dbReference type="SUPFAM" id="SSF51735">
    <property type="entry name" value="NAD(P)-binding Rossmann-fold domains"/>
    <property type="match status" value="1"/>
</dbReference>
<dbReference type="OrthoDB" id="3418949at2"/>
<feature type="transmembrane region" description="Helical" evidence="7">
    <location>
        <begin position="302"/>
        <end position="320"/>
    </location>
</feature>
<feature type="transmembrane region" description="Helical" evidence="7">
    <location>
        <begin position="271"/>
        <end position="295"/>
    </location>
</feature>
<feature type="transmembrane region" description="Helical" evidence="7">
    <location>
        <begin position="332"/>
        <end position="351"/>
    </location>
</feature>
<dbReference type="InterPro" id="IPR003148">
    <property type="entry name" value="RCK_N"/>
</dbReference>
<accession>L7L960</accession>
<evidence type="ECO:0000259" key="8">
    <source>
        <dbReference type="PROSITE" id="PS51201"/>
    </source>
</evidence>
<dbReference type="STRING" id="1121927.GOHSU_18_00510"/>
<dbReference type="Pfam" id="PF02254">
    <property type="entry name" value="TrkA_N"/>
    <property type="match status" value="1"/>
</dbReference>
<evidence type="ECO:0000313" key="10">
    <source>
        <dbReference type="Proteomes" id="UP000053405"/>
    </source>
</evidence>
<dbReference type="InterPro" id="IPR036291">
    <property type="entry name" value="NAD(P)-bd_dom_sf"/>
</dbReference>
<dbReference type="InterPro" id="IPR006153">
    <property type="entry name" value="Cation/H_exchanger_TM"/>
</dbReference>
<dbReference type="PANTHER" id="PTHR42751:SF1">
    <property type="entry name" value="CATION_PROTON ANTIPORTER YBAL-RELATED"/>
    <property type="match status" value="1"/>
</dbReference>
<dbReference type="GO" id="GO:0016020">
    <property type="term" value="C:membrane"/>
    <property type="evidence" value="ECO:0007669"/>
    <property type="project" value="UniProtKB-SubCell"/>
</dbReference>
<dbReference type="Gene3D" id="1.20.1530.20">
    <property type="match status" value="1"/>
</dbReference>
<evidence type="ECO:0000256" key="4">
    <source>
        <dbReference type="ARBA" id="ARBA00022692"/>
    </source>
</evidence>
<dbReference type="EMBL" id="BANT01000018">
    <property type="protein sequence ID" value="GAC57296.1"/>
    <property type="molecule type" value="Genomic_DNA"/>
</dbReference>
<feature type="transmembrane region" description="Helical" evidence="7">
    <location>
        <begin position="140"/>
        <end position="162"/>
    </location>
</feature>
<keyword evidence="4 7" id="KW-0812">Transmembrane</keyword>
<feature type="transmembrane region" description="Helical" evidence="7">
    <location>
        <begin position="244"/>
        <end position="265"/>
    </location>
</feature>
<dbReference type="eggNOG" id="COG1226">
    <property type="taxonomic scope" value="Bacteria"/>
</dbReference>
<name>L7L960_9ACTN</name>
<dbReference type="GO" id="GO:1902600">
    <property type="term" value="P:proton transmembrane transport"/>
    <property type="evidence" value="ECO:0007669"/>
    <property type="project" value="InterPro"/>
</dbReference>
<keyword evidence="3" id="KW-0813">Transport</keyword>
<feature type="transmembrane region" description="Helical" evidence="7">
    <location>
        <begin position="53"/>
        <end position="72"/>
    </location>
</feature>
<dbReference type="GO" id="GO:0015297">
    <property type="term" value="F:antiporter activity"/>
    <property type="evidence" value="ECO:0007669"/>
    <property type="project" value="InterPro"/>
</dbReference>
<evidence type="ECO:0000256" key="1">
    <source>
        <dbReference type="ARBA" id="ARBA00004141"/>
    </source>
</evidence>
<dbReference type="Proteomes" id="UP000053405">
    <property type="component" value="Unassembled WGS sequence"/>
</dbReference>
<evidence type="ECO:0000256" key="6">
    <source>
        <dbReference type="ARBA" id="ARBA00023136"/>
    </source>
</evidence>
<organism evidence="9 10">
    <name type="scientific">Gordonia hirsuta DSM 44140 = NBRC 16056</name>
    <dbReference type="NCBI Taxonomy" id="1121927"/>
    <lineage>
        <taxon>Bacteria</taxon>
        <taxon>Bacillati</taxon>
        <taxon>Actinomycetota</taxon>
        <taxon>Actinomycetes</taxon>
        <taxon>Mycobacteriales</taxon>
        <taxon>Gordoniaceae</taxon>
        <taxon>Gordonia</taxon>
    </lineage>
</organism>
<feature type="domain" description="RCK N-terminal" evidence="8">
    <location>
        <begin position="385"/>
        <end position="504"/>
    </location>
</feature>
<feature type="transmembrane region" description="Helical" evidence="7">
    <location>
        <begin position="111"/>
        <end position="128"/>
    </location>
</feature>
<keyword evidence="5 7" id="KW-1133">Transmembrane helix</keyword>
<comment type="subcellular location">
    <subcellularLocation>
        <location evidence="1">Membrane</location>
        <topology evidence="1">Multi-pass membrane protein</topology>
    </subcellularLocation>
</comment>
<feature type="transmembrane region" description="Helical" evidence="7">
    <location>
        <begin position="23"/>
        <end position="41"/>
    </location>
</feature>
<feature type="transmembrane region" description="Helical" evidence="7">
    <location>
        <begin position="84"/>
        <end position="104"/>
    </location>
</feature>
<dbReference type="eggNOG" id="COG4651">
    <property type="taxonomic scope" value="Bacteria"/>
</dbReference>
<feature type="transmembrane region" description="Helical" evidence="7">
    <location>
        <begin position="210"/>
        <end position="232"/>
    </location>
</feature>